<gene>
    <name evidence="1" type="ORF">QE152_g9736</name>
</gene>
<dbReference type="EMBL" id="JASPKY010000085">
    <property type="protein sequence ID" value="KAK9738593.1"/>
    <property type="molecule type" value="Genomic_DNA"/>
</dbReference>
<name>A0AAW1LX39_POPJA</name>
<comment type="caution">
    <text evidence="1">The sequence shown here is derived from an EMBL/GenBank/DDBJ whole genome shotgun (WGS) entry which is preliminary data.</text>
</comment>
<sequence>MKNLEDMAGLVTKKVEVALEAISAMVTLVMIMVAGQNLESHLMVVTKVKLLWLSAENKTLVMIMVAGQNLENPNIPETGEQRTKSSVGDEDCCYAHCGSPGRGLCVNCSSGRPSNGTREPVPCAAATATKSSGCGKKKKALSTTVFQDSLSHYLVTLPIHLNKTGDWLQWNRISLQCECHPSDSG</sequence>
<accession>A0AAW1LX39</accession>
<reference evidence="1 2" key="1">
    <citation type="journal article" date="2024" name="BMC Genomics">
        <title>De novo assembly and annotation of Popillia japonica's genome with initial clues to its potential as an invasive pest.</title>
        <authorList>
            <person name="Cucini C."/>
            <person name="Boschi S."/>
            <person name="Funari R."/>
            <person name="Cardaioli E."/>
            <person name="Iannotti N."/>
            <person name="Marturano G."/>
            <person name="Paoli F."/>
            <person name="Bruttini M."/>
            <person name="Carapelli A."/>
            <person name="Frati F."/>
            <person name="Nardi F."/>
        </authorList>
    </citation>
    <scope>NUCLEOTIDE SEQUENCE [LARGE SCALE GENOMIC DNA]</scope>
    <source>
        <strain evidence="1">DMR45628</strain>
    </source>
</reference>
<dbReference type="AlphaFoldDB" id="A0AAW1LX39"/>
<evidence type="ECO:0000313" key="2">
    <source>
        <dbReference type="Proteomes" id="UP001458880"/>
    </source>
</evidence>
<proteinExistence type="predicted"/>
<keyword evidence="2" id="KW-1185">Reference proteome</keyword>
<evidence type="ECO:0000313" key="1">
    <source>
        <dbReference type="EMBL" id="KAK9738593.1"/>
    </source>
</evidence>
<organism evidence="1 2">
    <name type="scientific">Popillia japonica</name>
    <name type="common">Japanese beetle</name>
    <dbReference type="NCBI Taxonomy" id="7064"/>
    <lineage>
        <taxon>Eukaryota</taxon>
        <taxon>Metazoa</taxon>
        <taxon>Ecdysozoa</taxon>
        <taxon>Arthropoda</taxon>
        <taxon>Hexapoda</taxon>
        <taxon>Insecta</taxon>
        <taxon>Pterygota</taxon>
        <taxon>Neoptera</taxon>
        <taxon>Endopterygota</taxon>
        <taxon>Coleoptera</taxon>
        <taxon>Polyphaga</taxon>
        <taxon>Scarabaeiformia</taxon>
        <taxon>Scarabaeidae</taxon>
        <taxon>Rutelinae</taxon>
        <taxon>Popillia</taxon>
    </lineage>
</organism>
<dbReference type="Proteomes" id="UP001458880">
    <property type="component" value="Unassembled WGS sequence"/>
</dbReference>
<protein>
    <submittedName>
        <fullName evidence="1">Uncharacterized protein</fullName>
    </submittedName>
</protein>